<sequence length="1124" mass="124262">MICYYVIPLHWLFFASSTYVWLQLTWYSERGLTLVSILIWIFFIAMEAFVRLREMKQLPFQFELCQPFAAHGIGYPIFTLGIGCKSYVHYRLRLHKKRVVAKENEFHYSLLTKALGPVVDLVELSNTSTNNTADLTNYTNLSVYVASSSSSQQQHQQSTDLSNRSHNIGNNSNNSTPLKHSSLPQSGNKQQQQPTNVRYSDVIEFNNTLQEQQHSTMVSNNHNKNVNGRVQHETTKGAILHKKYGILGRLLSSVFEPIQLVHLIIVTMFKRIWFNMIVIVRSILCKVLLLRKNGHEQVKQQQQIDGNSQAAGNLHHHHQQHHHHSQTCNNSTNSAHTTLDNGNTRRRLVSSSNNNHNHNHNHSTSQPLASSSHSHQTDDIDGKWSSGTSNEPSDLIVRSNSGQNVVHSSSSSKLNKLNGSERSSSSSMNGSIGNNRQNDHHSSTSSSSSSSPSSISTVISRKGNSSSRIDSTSTTSTANVKSSGNNGNQSSSSSSSVTLSSNDSNANISNVEHSHDGKNDSTKSTNVKSSNNNKNKRANSLEDASTLMEHIKLKDDQIWKLETDNQRLRSDLQTIRQCESDLQKQLNAANTLERSLKATIATHQNDIENLQRRLQSSQTAKQQDKQTIQRLEKALEDERKRSKQTNEIQAACEKKIRIAEENVARANAMAEAVRNVCSDSCRNRQRDIELECATLRKDCVVKDEQIRLKEMIIDEYKDLKEKSTMLMSALSNMHEKNSQLEESFNIEKVYKIELYNMVEESKRQMGKQRALILEQEKELRELRRKVSLYTAQSMYQTQHQQHQQQNHSMMGQSSAAVGGPTLNSLNGYGRPSSSTNCHILSPNVTSSTGQHMMDNVELVNRCFSSCSPNSIVSTAAAAAAVAASSSPLSAGTPPLLGGSLSLNGSNNVSNQSMIEVGNSSHSNNSITNGHSRLNNLSPVSHQSSSSMFFNYGTLSDTSALMPSHASSMPWSSAISKPNSITLNSHLNINGNNGTCNSSFSPSILDQIGGRSSGSSSSHSDNGLMLSALTNGTNNGSNNQKQQQHQSLSNTPEPLMIMSNTNKAGTIGSGSPSQLKLNNTDLMQPNMQQYTTSSPVSSSSFGDHNNPLNHHHRDLLFSFQSPSLQ</sequence>
<dbReference type="PANTHER" id="PTHR47464:SF2">
    <property type="entry name" value="MACOILIN"/>
    <property type="match status" value="1"/>
</dbReference>
<feature type="transmembrane region" description="Helical" evidence="15">
    <location>
        <begin position="246"/>
        <end position="266"/>
    </location>
</feature>
<feature type="coiled-coil region" evidence="13">
    <location>
        <begin position="758"/>
        <end position="792"/>
    </location>
</feature>
<dbReference type="GO" id="GO:0030867">
    <property type="term" value="C:rough endoplasmic reticulum membrane"/>
    <property type="evidence" value="ECO:0007669"/>
    <property type="project" value="UniProtKB-SubCell"/>
</dbReference>
<evidence type="ECO:0000256" key="14">
    <source>
        <dbReference type="SAM" id="MobiDB-lite"/>
    </source>
</evidence>
<evidence type="ECO:0000256" key="4">
    <source>
        <dbReference type="ARBA" id="ARBA00021882"/>
    </source>
</evidence>
<feature type="compositionally biased region" description="Low complexity" evidence="14">
    <location>
        <begin position="147"/>
        <end position="175"/>
    </location>
</feature>
<name>A0A9Q0RIQ5_BLOTA</name>
<dbReference type="GO" id="GO:0031965">
    <property type="term" value="C:nuclear membrane"/>
    <property type="evidence" value="ECO:0007669"/>
    <property type="project" value="UniProtKB-SubCell"/>
</dbReference>
<feature type="compositionally biased region" description="Polar residues" evidence="14">
    <location>
        <begin position="326"/>
        <end position="342"/>
    </location>
</feature>
<feature type="compositionally biased region" description="Polar residues" evidence="14">
    <location>
        <begin position="1027"/>
        <end position="1073"/>
    </location>
</feature>
<reference evidence="16" key="1">
    <citation type="submission" date="2022-12" db="EMBL/GenBank/DDBJ databases">
        <title>Genome assemblies of Blomia tropicalis.</title>
        <authorList>
            <person name="Cui Y."/>
        </authorList>
    </citation>
    <scope>NUCLEOTIDE SEQUENCE</scope>
    <source>
        <tissue evidence="16">Adult mites</tissue>
    </source>
</reference>
<feature type="compositionally biased region" description="Basic residues" evidence="14">
    <location>
        <begin position="314"/>
        <end position="325"/>
    </location>
</feature>
<evidence type="ECO:0000256" key="9">
    <source>
        <dbReference type="ARBA" id="ARBA00023136"/>
    </source>
</evidence>
<evidence type="ECO:0000256" key="15">
    <source>
        <dbReference type="SAM" id="Phobius"/>
    </source>
</evidence>
<dbReference type="AlphaFoldDB" id="A0A9Q0RIQ5"/>
<dbReference type="PANTHER" id="PTHR47464">
    <property type="entry name" value="MACOILIN"/>
    <property type="match status" value="1"/>
</dbReference>
<feature type="compositionally biased region" description="Polar residues" evidence="14">
    <location>
        <begin position="176"/>
        <end position="195"/>
    </location>
</feature>
<dbReference type="InterPro" id="IPR019130">
    <property type="entry name" value="Macoilin"/>
</dbReference>
<feature type="coiled-coil region" evidence="13">
    <location>
        <begin position="575"/>
        <end position="676"/>
    </location>
</feature>
<feature type="region of interest" description="Disordered" evidence="14">
    <location>
        <begin position="310"/>
        <end position="541"/>
    </location>
</feature>
<keyword evidence="9 15" id="KW-0472">Membrane</keyword>
<keyword evidence="17" id="KW-1185">Reference proteome</keyword>
<feature type="transmembrane region" description="Helical" evidence="15">
    <location>
        <begin position="6"/>
        <end position="24"/>
    </location>
</feature>
<evidence type="ECO:0000256" key="7">
    <source>
        <dbReference type="ARBA" id="ARBA00022824"/>
    </source>
</evidence>
<dbReference type="EMBL" id="JAPWDV010000004">
    <property type="protein sequence ID" value="KAJ6215901.1"/>
    <property type="molecule type" value="Genomic_DNA"/>
</dbReference>
<evidence type="ECO:0000256" key="3">
    <source>
        <dbReference type="ARBA" id="ARBA00004269"/>
    </source>
</evidence>
<feature type="transmembrane region" description="Helical" evidence="15">
    <location>
        <begin position="31"/>
        <end position="49"/>
    </location>
</feature>
<evidence type="ECO:0000256" key="5">
    <source>
        <dbReference type="ARBA" id="ARBA00022553"/>
    </source>
</evidence>
<organism evidence="16 17">
    <name type="scientific">Blomia tropicalis</name>
    <name type="common">Mite</name>
    <dbReference type="NCBI Taxonomy" id="40697"/>
    <lineage>
        <taxon>Eukaryota</taxon>
        <taxon>Metazoa</taxon>
        <taxon>Ecdysozoa</taxon>
        <taxon>Arthropoda</taxon>
        <taxon>Chelicerata</taxon>
        <taxon>Arachnida</taxon>
        <taxon>Acari</taxon>
        <taxon>Acariformes</taxon>
        <taxon>Sarcoptiformes</taxon>
        <taxon>Astigmata</taxon>
        <taxon>Glycyphagoidea</taxon>
        <taxon>Echimyopodidae</taxon>
        <taxon>Blomia</taxon>
    </lineage>
</organism>
<keyword evidence="8 15" id="KW-1133">Transmembrane helix</keyword>
<feature type="compositionally biased region" description="Basic and acidic residues" evidence="14">
    <location>
        <begin position="512"/>
        <end position="521"/>
    </location>
</feature>
<evidence type="ECO:0000256" key="10">
    <source>
        <dbReference type="ARBA" id="ARBA00023180"/>
    </source>
</evidence>
<feature type="transmembrane region" description="Helical" evidence="15">
    <location>
        <begin position="69"/>
        <end position="88"/>
    </location>
</feature>
<keyword evidence="6 15" id="KW-0812">Transmembrane</keyword>
<feature type="region of interest" description="Disordered" evidence="14">
    <location>
        <begin position="1089"/>
        <end position="1108"/>
    </location>
</feature>
<evidence type="ECO:0000256" key="1">
    <source>
        <dbReference type="ARBA" id="ARBA00003440"/>
    </source>
</evidence>
<comment type="caution">
    <text evidence="16">The sequence shown here is derived from an EMBL/GenBank/DDBJ whole genome shotgun (WGS) entry which is preliminary data.</text>
</comment>
<evidence type="ECO:0000256" key="13">
    <source>
        <dbReference type="SAM" id="Coils"/>
    </source>
</evidence>
<gene>
    <name evidence="16" type="ORF">RDWZM_010401</name>
</gene>
<protein>
    <recommendedName>
        <fullName evidence="4">Macoilin</fullName>
    </recommendedName>
    <alternativeName>
        <fullName evidence="12">Transmembrane protein 57</fullName>
    </alternativeName>
</protein>
<keyword evidence="13" id="KW-0175">Coiled coil</keyword>
<dbReference type="Pfam" id="PF09726">
    <property type="entry name" value="Macoilin"/>
    <property type="match status" value="2"/>
</dbReference>
<feature type="region of interest" description="Disordered" evidence="14">
    <location>
        <begin position="1006"/>
        <end position="1073"/>
    </location>
</feature>
<evidence type="ECO:0000256" key="2">
    <source>
        <dbReference type="ARBA" id="ARBA00004232"/>
    </source>
</evidence>
<keyword evidence="11" id="KW-0539">Nucleus</keyword>
<evidence type="ECO:0000256" key="8">
    <source>
        <dbReference type="ARBA" id="ARBA00022989"/>
    </source>
</evidence>
<evidence type="ECO:0000256" key="12">
    <source>
        <dbReference type="ARBA" id="ARBA00031129"/>
    </source>
</evidence>
<feature type="compositionally biased region" description="Low complexity" evidence="14">
    <location>
        <begin position="443"/>
        <end position="505"/>
    </location>
</feature>
<dbReference type="GO" id="GO:0023041">
    <property type="term" value="P:neuronal signal transduction"/>
    <property type="evidence" value="ECO:0007669"/>
    <property type="project" value="InterPro"/>
</dbReference>
<evidence type="ECO:0000313" key="17">
    <source>
        <dbReference type="Proteomes" id="UP001142055"/>
    </source>
</evidence>
<comment type="function">
    <text evidence="1">Plays a role in the regulation of neuronal activity.</text>
</comment>
<proteinExistence type="predicted"/>
<dbReference type="OMA" id="SDLCRPF"/>
<evidence type="ECO:0000313" key="16">
    <source>
        <dbReference type="EMBL" id="KAJ6215901.1"/>
    </source>
</evidence>
<feature type="compositionally biased region" description="Polar residues" evidence="14">
    <location>
        <begin position="364"/>
        <end position="374"/>
    </location>
</feature>
<keyword evidence="10" id="KW-0325">Glycoprotein</keyword>
<accession>A0A9Q0RIQ5</accession>
<dbReference type="Proteomes" id="UP001142055">
    <property type="component" value="Chromosome 4"/>
</dbReference>
<feature type="compositionally biased region" description="Low complexity" evidence="14">
    <location>
        <begin position="399"/>
        <end position="435"/>
    </location>
</feature>
<feature type="region of interest" description="Disordered" evidence="14">
    <location>
        <begin position="147"/>
        <end position="195"/>
    </location>
</feature>
<keyword evidence="7" id="KW-0256">Endoplasmic reticulum</keyword>
<feature type="compositionally biased region" description="Low complexity" evidence="14">
    <location>
        <begin position="522"/>
        <end position="533"/>
    </location>
</feature>
<comment type="subcellular location">
    <subcellularLocation>
        <location evidence="2">Nucleus membrane</location>
        <topology evidence="2">Multi-pass membrane protein</topology>
    </subcellularLocation>
    <subcellularLocation>
        <location evidence="3">Rough endoplasmic reticulum membrane</location>
        <topology evidence="3">Multi-pass membrane protein</topology>
    </subcellularLocation>
</comment>
<evidence type="ECO:0000256" key="6">
    <source>
        <dbReference type="ARBA" id="ARBA00022692"/>
    </source>
</evidence>
<evidence type="ECO:0000256" key="11">
    <source>
        <dbReference type="ARBA" id="ARBA00023242"/>
    </source>
</evidence>
<keyword evidence="5" id="KW-0597">Phosphoprotein</keyword>
<feature type="compositionally biased region" description="Low complexity" evidence="14">
    <location>
        <begin position="1008"/>
        <end position="1019"/>
    </location>
</feature>